<reference evidence="8 9" key="1">
    <citation type="journal article" date="2015" name="Plant Cell">
        <title>Oil accumulation by the oleaginous diatom Fistulifera solaris as revealed by the genome and transcriptome.</title>
        <authorList>
            <person name="Tanaka T."/>
            <person name="Maeda Y."/>
            <person name="Veluchamy A."/>
            <person name="Tanaka M."/>
            <person name="Abida H."/>
            <person name="Marechal E."/>
            <person name="Bowler C."/>
            <person name="Muto M."/>
            <person name="Sunaga Y."/>
            <person name="Tanaka M."/>
            <person name="Yoshino T."/>
            <person name="Taniguchi T."/>
            <person name="Fukuda Y."/>
            <person name="Nemoto M."/>
            <person name="Matsumoto M."/>
            <person name="Wong P.S."/>
            <person name="Aburatani S."/>
            <person name="Fujibuchi W."/>
        </authorList>
    </citation>
    <scope>NUCLEOTIDE SEQUENCE [LARGE SCALE GENOMIC DNA]</scope>
    <source>
        <strain evidence="8 9">JPCC DA0580</strain>
    </source>
</reference>
<evidence type="ECO:0000256" key="6">
    <source>
        <dbReference type="PROSITE-ProRule" id="PRU00330"/>
    </source>
</evidence>
<dbReference type="SMART" id="SM01013">
    <property type="entry name" value="APC2"/>
    <property type="match status" value="1"/>
</dbReference>
<proteinExistence type="inferred from homology"/>
<evidence type="ECO:0000256" key="1">
    <source>
        <dbReference type="ARBA" id="ARBA00016068"/>
    </source>
</evidence>
<evidence type="ECO:0000259" key="7">
    <source>
        <dbReference type="PROSITE" id="PS50069"/>
    </source>
</evidence>
<dbReference type="SUPFAM" id="SSF75632">
    <property type="entry name" value="Cullin homology domain"/>
    <property type="match status" value="1"/>
</dbReference>
<sequence>MMASTAANSYHSQYREESDISESKRLAVQTFFANETQQPLTERLQKFVEAFQDKVPLQQREQQQLEWTAYLLARAPATFLDELEQCFRQWLLQYSEEMQEEDSTTTFLTNVLQILGWFDFAFVQQPLQKAVAFRIQQIARDLIQGDYETPNLLQVLLSECQQAIPSILHQINLEENVRSVFGKVRLDELFEMVADYPDSQPAVQDLQTLCQTSPRFAQQLTHSLKQTLIRRLCHPGAETTQIMQMYIHTIHCLRVWGLSSAAVTNPVRTYLREQRSDTVRCIITSLTTGDLYEELRKPQALEHMVEDEDDEEQPPTMEWQPKPSIFHPVAGHDSEDILALLVSIYGSKEVFVNEYRLMLADKLLNQLDYQTDSSVHTLELLKLRFGEQSMRHCEVMVKDVDDSKRTNAQIKEELRDSVVDSVIVSHIFWPKLQKERLQHHPRLQTPMDEYNRVFSRLKNPRQLVWFSQLGTVDIELDVFDKGGEVVTKSFSCTPLQVTLLLHFEDQPMWKLSDLSNETSVPENVLQKRLSYWIGHRIIRHIDADTYELVLPTEHHYHENTETPEDHHMHYDEGTSSAVSLTAHEDEEMQVFESYVVGMLTNMGSLPLARIHQMLKMFVTGSEVVVKDPTPQQLAQFLQNLVAQNKLECGPDGMYKLYGK</sequence>
<evidence type="ECO:0000256" key="3">
    <source>
        <dbReference type="ARBA" id="ARBA00022776"/>
    </source>
</evidence>
<dbReference type="PANTHER" id="PTHR45957">
    <property type="entry name" value="ANAPHASE-PROMOTING COMPLEX SUBUNIT 2"/>
    <property type="match status" value="1"/>
</dbReference>
<evidence type="ECO:0000313" key="9">
    <source>
        <dbReference type="Proteomes" id="UP000198406"/>
    </source>
</evidence>
<dbReference type="AlphaFoldDB" id="A0A1Z5KD42"/>
<dbReference type="EMBL" id="BDSP01000207">
    <property type="protein sequence ID" value="GAX24214.1"/>
    <property type="molecule type" value="Genomic_DNA"/>
</dbReference>
<organism evidence="8 9">
    <name type="scientific">Fistulifera solaris</name>
    <name type="common">Oleaginous diatom</name>
    <dbReference type="NCBI Taxonomy" id="1519565"/>
    <lineage>
        <taxon>Eukaryota</taxon>
        <taxon>Sar</taxon>
        <taxon>Stramenopiles</taxon>
        <taxon>Ochrophyta</taxon>
        <taxon>Bacillariophyta</taxon>
        <taxon>Bacillariophyceae</taxon>
        <taxon>Bacillariophycidae</taxon>
        <taxon>Naviculales</taxon>
        <taxon>Naviculaceae</taxon>
        <taxon>Fistulifera</taxon>
    </lineage>
</organism>
<dbReference type="OrthoDB" id="5581181at2759"/>
<dbReference type="Gene3D" id="3.30.230.130">
    <property type="entry name" value="Cullin, Chain C, Domain 2"/>
    <property type="match status" value="1"/>
</dbReference>
<comment type="similarity">
    <text evidence="6">Belongs to the cullin family.</text>
</comment>
<keyword evidence="9" id="KW-1185">Reference proteome</keyword>
<dbReference type="GO" id="GO:0051301">
    <property type="term" value="P:cell division"/>
    <property type="evidence" value="ECO:0007669"/>
    <property type="project" value="UniProtKB-KW"/>
</dbReference>
<name>A0A1Z5KD42_FISSO</name>
<dbReference type="InterPro" id="IPR036390">
    <property type="entry name" value="WH_DNA-bd_sf"/>
</dbReference>
<dbReference type="SMART" id="SM00182">
    <property type="entry name" value="CULLIN"/>
    <property type="match status" value="1"/>
</dbReference>
<keyword evidence="5" id="KW-0131">Cell cycle</keyword>
<evidence type="ECO:0000313" key="8">
    <source>
        <dbReference type="EMBL" id="GAX24214.1"/>
    </source>
</evidence>
<dbReference type="GO" id="GO:0070979">
    <property type="term" value="P:protein K11-linked ubiquitination"/>
    <property type="evidence" value="ECO:0007669"/>
    <property type="project" value="TreeGrafter"/>
</dbReference>
<dbReference type="InParanoid" id="A0A1Z5KD42"/>
<gene>
    <name evidence="8" type="ORF">FisN_4Lh307</name>
</gene>
<dbReference type="InterPro" id="IPR057975">
    <property type="entry name" value="TPR_ANAPC2"/>
</dbReference>
<keyword evidence="3" id="KW-0498">Mitosis</keyword>
<dbReference type="Proteomes" id="UP000198406">
    <property type="component" value="Unassembled WGS sequence"/>
</dbReference>
<dbReference type="PANTHER" id="PTHR45957:SF1">
    <property type="entry name" value="ANAPHASE-PROMOTING COMPLEX SUBUNIT 2"/>
    <property type="match status" value="1"/>
</dbReference>
<evidence type="ECO:0000256" key="5">
    <source>
        <dbReference type="ARBA" id="ARBA00023306"/>
    </source>
</evidence>
<evidence type="ECO:0000256" key="2">
    <source>
        <dbReference type="ARBA" id="ARBA00022618"/>
    </source>
</evidence>
<dbReference type="Gene3D" id="1.20.1310.10">
    <property type="entry name" value="Cullin Repeats"/>
    <property type="match status" value="1"/>
</dbReference>
<dbReference type="GO" id="GO:0007091">
    <property type="term" value="P:metaphase/anaphase transition of mitotic cell cycle"/>
    <property type="evidence" value="ECO:0007669"/>
    <property type="project" value="TreeGrafter"/>
</dbReference>
<dbReference type="Pfam" id="PF08672">
    <property type="entry name" value="ANAPC2"/>
    <property type="match status" value="1"/>
</dbReference>
<dbReference type="InterPro" id="IPR059120">
    <property type="entry name" value="Cullin-like_AB"/>
</dbReference>
<evidence type="ECO:0000256" key="4">
    <source>
        <dbReference type="ARBA" id="ARBA00022786"/>
    </source>
</evidence>
<dbReference type="InterPro" id="IPR016158">
    <property type="entry name" value="Cullin_homology"/>
</dbReference>
<dbReference type="GO" id="GO:0031625">
    <property type="term" value="F:ubiquitin protein ligase binding"/>
    <property type="evidence" value="ECO:0007669"/>
    <property type="project" value="InterPro"/>
</dbReference>
<dbReference type="Pfam" id="PF25773">
    <property type="entry name" value="TPR_ANAPC2"/>
    <property type="match status" value="1"/>
</dbReference>
<comment type="caution">
    <text evidence="8">The sequence shown here is derived from an EMBL/GenBank/DDBJ whole genome shotgun (WGS) entry which is preliminary data.</text>
</comment>
<dbReference type="Gene3D" id="1.10.10.10">
    <property type="entry name" value="Winged helix-like DNA-binding domain superfamily/Winged helix DNA-binding domain"/>
    <property type="match status" value="1"/>
</dbReference>
<dbReference type="GO" id="GO:0005680">
    <property type="term" value="C:anaphase-promoting complex"/>
    <property type="evidence" value="ECO:0007669"/>
    <property type="project" value="TreeGrafter"/>
</dbReference>
<dbReference type="InterPro" id="IPR044554">
    <property type="entry name" value="ANAPC2"/>
</dbReference>
<dbReference type="GO" id="GO:0006511">
    <property type="term" value="P:ubiquitin-dependent protein catabolic process"/>
    <property type="evidence" value="ECO:0007669"/>
    <property type="project" value="InterPro"/>
</dbReference>
<dbReference type="InterPro" id="IPR036388">
    <property type="entry name" value="WH-like_DNA-bd_sf"/>
</dbReference>
<dbReference type="PROSITE" id="PS50069">
    <property type="entry name" value="CULLIN_2"/>
    <property type="match status" value="1"/>
</dbReference>
<dbReference type="InterPro" id="IPR014786">
    <property type="entry name" value="ANAPC2_C"/>
</dbReference>
<accession>A0A1Z5KD42</accession>
<dbReference type="SUPFAM" id="SSF46785">
    <property type="entry name" value="Winged helix' DNA-binding domain"/>
    <property type="match status" value="1"/>
</dbReference>
<keyword evidence="2" id="KW-0132">Cell division</keyword>
<protein>
    <recommendedName>
        <fullName evidence="1">Anaphase-promoting complex subunit 2</fullName>
    </recommendedName>
</protein>
<dbReference type="Pfam" id="PF26557">
    <property type="entry name" value="Cullin_AB"/>
    <property type="match status" value="1"/>
</dbReference>
<feature type="domain" description="Cullin family profile" evidence="7">
    <location>
        <begin position="299"/>
        <end position="533"/>
    </location>
</feature>
<keyword evidence="4" id="KW-0833">Ubl conjugation pathway</keyword>
<dbReference type="InterPro" id="IPR036317">
    <property type="entry name" value="Cullin_homology_sf"/>
</dbReference>